<dbReference type="Proteomes" id="UP001143400">
    <property type="component" value="Unassembled WGS sequence"/>
</dbReference>
<name>A0A9W6IX38_9HYPH</name>
<gene>
    <name evidence="3" type="ORF">GCM10008170_32040</name>
    <name evidence="4" type="ORF">JOD31_003862</name>
</gene>
<feature type="region of interest" description="Disordered" evidence="1">
    <location>
        <begin position="22"/>
        <end position="115"/>
    </location>
</feature>
<dbReference type="EMBL" id="JAFBCY010000005">
    <property type="protein sequence ID" value="MBM7853601.1"/>
    <property type="molecule type" value="Genomic_DNA"/>
</dbReference>
<feature type="chain" id="PRO_5040855374" evidence="2">
    <location>
        <begin position="26"/>
        <end position="115"/>
    </location>
</feature>
<dbReference type="AlphaFoldDB" id="A0A9W6IX38"/>
<evidence type="ECO:0000313" key="5">
    <source>
        <dbReference type="Proteomes" id="UP000758856"/>
    </source>
</evidence>
<protein>
    <submittedName>
        <fullName evidence="3">Uncharacterized protein</fullName>
    </submittedName>
</protein>
<dbReference type="Proteomes" id="UP000758856">
    <property type="component" value="Unassembled WGS sequence"/>
</dbReference>
<feature type="compositionally biased region" description="Basic and acidic residues" evidence="1">
    <location>
        <begin position="84"/>
        <end position="106"/>
    </location>
</feature>
<keyword evidence="2" id="KW-0732">Signal</keyword>
<keyword evidence="5" id="KW-1185">Reference proteome</keyword>
<evidence type="ECO:0000256" key="2">
    <source>
        <dbReference type="SAM" id="SignalP"/>
    </source>
</evidence>
<comment type="caution">
    <text evidence="3">The sequence shown here is derived from an EMBL/GenBank/DDBJ whole genome shotgun (WGS) entry which is preliminary data.</text>
</comment>
<feature type="compositionally biased region" description="Polar residues" evidence="1">
    <location>
        <begin position="26"/>
        <end position="48"/>
    </location>
</feature>
<reference evidence="4 5" key="2">
    <citation type="submission" date="2021-01" db="EMBL/GenBank/DDBJ databases">
        <title>Genomic Encyclopedia of Type Strains, Phase IV (KMG-IV): sequencing the most valuable type-strain genomes for metagenomic binning, comparative biology and taxonomic classification.</title>
        <authorList>
            <person name="Goeker M."/>
        </authorList>
    </citation>
    <scope>NUCLEOTIDE SEQUENCE [LARGE SCALE GENOMIC DNA]</scope>
    <source>
        <strain evidence="4 5">DSM 6130</strain>
    </source>
</reference>
<reference evidence="3" key="1">
    <citation type="journal article" date="2014" name="Int. J. Syst. Evol. Microbiol.">
        <title>Complete genome sequence of Corynebacterium casei LMG S-19264T (=DSM 44701T), isolated from a smear-ripened cheese.</title>
        <authorList>
            <consortium name="US DOE Joint Genome Institute (JGI-PGF)"/>
            <person name="Walter F."/>
            <person name="Albersmeier A."/>
            <person name="Kalinowski J."/>
            <person name="Ruckert C."/>
        </authorList>
    </citation>
    <scope>NUCLEOTIDE SEQUENCE</scope>
    <source>
        <strain evidence="3">VKM B-1606</strain>
    </source>
</reference>
<dbReference type="RefSeq" id="WP_204952037.1">
    <property type="nucleotide sequence ID" value="NZ_BSFF01000009.1"/>
</dbReference>
<dbReference type="EMBL" id="BSFF01000009">
    <property type="protein sequence ID" value="GLK57184.1"/>
    <property type="molecule type" value="Genomic_DNA"/>
</dbReference>
<evidence type="ECO:0000256" key="1">
    <source>
        <dbReference type="SAM" id="MobiDB-lite"/>
    </source>
</evidence>
<organism evidence="3 6">
    <name type="scientific">Methylopila capsulata</name>
    <dbReference type="NCBI Taxonomy" id="61654"/>
    <lineage>
        <taxon>Bacteria</taxon>
        <taxon>Pseudomonadati</taxon>
        <taxon>Pseudomonadota</taxon>
        <taxon>Alphaproteobacteria</taxon>
        <taxon>Hyphomicrobiales</taxon>
        <taxon>Methylopilaceae</taxon>
        <taxon>Methylopila</taxon>
    </lineage>
</organism>
<accession>A0A9W6IX38</accession>
<evidence type="ECO:0000313" key="6">
    <source>
        <dbReference type="Proteomes" id="UP001143400"/>
    </source>
</evidence>
<sequence>MTKIAHGLFAGLIAASFAVAPAAMAQSPNSAESTSGQTYLNDQSQADQTRMDPGAPTGAAEAAPGGSTTGTQSTNGRTYLQDQKAADETRQDRGAPSDQTRSKDGKPLGPTNTRG</sequence>
<feature type="compositionally biased region" description="Low complexity" evidence="1">
    <location>
        <begin position="53"/>
        <end position="78"/>
    </location>
</feature>
<evidence type="ECO:0000313" key="4">
    <source>
        <dbReference type="EMBL" id="MBM7853601.1"/>
    </source>
</evidence>
<proteinExistence type="predicted"/>
<feature type="signal peptide" evidence="2">
    <location>
        <begin position="1"/>
        <end position="25"/>
    </location>
</feature>
<evidence type="ECO:0000313" key="3">
    <source>
        <dbReference type="EMBL" id="GLK57184.1"/>
    </source>
</evidence>
<reference evidence="3" key="3">
    <citation type="submission" date="2023-01" db="EMBL/GenBank/DDBJ databases">
        <authorList>
            <person name="Sun Q."/>
            <person name="Evtushenko L."/>
        </authorList>
    </citation>
    <scope>NUCLEOTIDE SEQUENCE</scope>
    <source>
        <strain evidence="3">VKM B-1606</strain>
    </source>
</reference>